<dbReference type="Pfam" id="PF05649">
    <property type="entry name" value="Peptidase_M13_N"/>
    <property type="match status" value="1"/>
</dbReference>
<dbReference type="InterPro" id="IPR024079">
    <property type="entry name" value="MetalloPept_cat_dom_sf"/>
</dbReference>
<dbReference type="GO" id="GO:0046872">
    <property type="term" value="F:metal ion binding"/>
    <property type="evidence" value="ECO:0007669"/>
    <property type="project" value="UniProtKB-KW"/>
</dbReference>
<evidence type="ECO:0000256" key="5">
    <source>
        <dbReference type="ARBA" id="ARBA00022833"/>
    </source>
</evidence>
<feature type="domain" description="Peptidase M13 N-terminal" evidence="9">
    <location>
        <begin position="55"/>
        <end position="434"/>
    </location>
</feature>
<dbReference type="PANTHER" id="PTHR11733:SF237">
    <property type="entry name" value="NEPRILYSIN-LIKE 4"/>
    <property type="match status" value="1"/>
</dbReference>
<evidence type="ECO:0000313" key="11">
    <source>
        <dbReference type="Proteomes" id="UP001233172"/>
    </source>
</evidence>
<comment type="caution">
    <text evidence="10">The sequence shown here is derived from an EMBL/GenBank/DDBJ whole genome shotgun (WGS) entry which is preliminary data.</text>
</comment>
<dbReference type="Gene3D" id="3.40.390.10">
    <property type="entry name" value="Collagenase (Catalytic Domain)"/>
    <property type="match status" value="1"/>
</dbReference>
<dbReference type="GO" id="GO:0016485">
    <property type="term" value="P:protein processing"/>
    <property type="evidence" value="ECO:0007669"/>
    <property type="project" value="TreeGrafter"/>
</dbReference>
<feature type="domain" description="Peptidase M13 C-terminal" evidence="8">
    <location>
        <begin position="493"/>
        <end position="682"/>
    </location>
</feature>
<dbReference type="GO" id="GO:0004222">
    <property type="term" value="F:metalloendopeptidase activity"/>
    <property type="evidence" value="ECO:0007669"/>
    <property type="project" value="InterPro"/>
</dbReference>
<evidence type="ECO:0000256" key="7">
    <source>
        <dbReference type="SAM" id="SignalP"/>
    </source>
</evidence>
<keyword evidence="7" id="KW-0732">Signal</keyword>
<keyword evidence="2" id="KW-0645">Protease</keyword>
<evidence type="ECO:0000259" key="9">
    <source>
        <dbReference type="Pfam" id="PF05649"/>
    </source>
</evidence>
<dbReference type="InterPro" id="IPR042089">
    <property type="entry name" value="Peptidase_M13_dom_2"/>
</dbReference>
<sequence length="814" mass="95026">MTSFKMYILFALFPYCVASRNGPYSVENDTERVCRTEDCRLGKIIANMLNTSVDPCEDMYEFSCGGWLRDNPMPAYLNSYMSLEKLFYRIYYQTISLMKRNDTILKCLHSTAFEKVKKLFKVCKGDGAIYYQGIETLLGLIDGIGSWTVTSTLVDWNETSWSLQNALEKSHYLWGTSFWSTKIERDLKNGSRYILYINQNGILYPDTPDQYNKTETQEAYIKTSISEIDILEGEEERIRNKMKDVYELEMKLSEIFVPETERDTYFKRYTKMTVREFQTLLGSWIDLEQYFSTVFREKFLSQDDDVIVETPKYFEQLQNVIQETNAEVLANYITYNFIKKSVPYLPTTSKTSNETKRSDFGCLNEINEMMPYAVGALYVENHLSLEVISKISIMASDIVHEFLQDIRDQDWVDAQTKAQMIAKLKSMTIHIGPPDWIRDPVKLDKEYEDLEVVEEEYLENFVRVTRFNTNKKIKEYRNLPEPSNPYSMISPLAYYVTEYNRIVILPSILQEYFVSHVYPDAYMYGLMGTVIGHELFHGFDSDGKLFDADGHLRDFWSAEVTETFNNRSKCLIDLFESESYSYLGNKHNGTKSLVENIADNAGIKYSFRAYRNAIKSKHSLPYVDLTEDQLFFVAVSQFYCSHWRPEYVKIHLSRHNHPINKFRVYALMSNSEDFASAFQCPLRLSDQLIEEIGSWTVTSTLGEWNETSWSLQKAFEKSHSLWGKSFWSISVSKDVTNGTRYILYIFVPTNERENPLNLINKMTLREFQNLLGSWVCATVRREKKVAKNPNSRLISNNIFLLSTIKIANQIYVTF</sequence>
<dbReference type="SUPFAM" id="SSF55486">
    <property type="entry name" value="Metalloproteases ('zincins'), catalytic domain"/>
    <property type="match status" value="1"/>
</dbReference>
<feature type="signal peptide" evidence="7">
    <location>
        <begin position="1"/>
        <end position="18"/>
    </location>
</feature>
<dbReference type="InterPro" id="IPR018497">
    <property type="entry name" value="Peptidase_M13_C"/>
</dbReference>
<dbReference type="Proteomes" id="UP001233172">
    <property type="component" value="Unassembled WGS sequence"/>
</dbReference>
<dbReference type="InterPro" id="IPR000718">
    <property type="entry name" value="Peptidase_M13"/>
</dbReference>
<proteinExistence type="predicted"/>
<evidence type="ECO:0000256" key="6">
    <source>
        <dbReference type="ARBA" id="ARBA00023049"/>
    </source>
</evidence>
<dbReference type="InterPro" id="IPR008753">
    <property type="entry name" value="Peptidase_M13_N"/>
</dbReference>
<evidence type="ECO:0000256" key="1">
    <source>
        <dbReference type="ARBA" id="ARBA00001947"/>
    </source>
</evidence>
<dbReference type="PRINTS" id="PR00786">
    <property type="entry name" value="NEPRILYSIN"/>
</dbReference>
<accession>A0AAD8FAP1</accession>
<keyword evidence="11" id="KW-1185">Reference proteome</keyword>
<evidence type="ECO:0000256" key="4">
    <source>
        <dbReference type="ARBA" id="ARBA00022801"/>
    </source>
</evidence>
<dbReference type="Pfam" id="PF01431">
    <property type="entry name" value="Peptidase_M13"/>
    <property type="match status" value="1"/>
</dbReference>
<protein>
    <submittedName>
        <fullName evidence="10">Endothelin-converting enzyme 1</fullName>
    </submittedName>
</protein>
<dbReference type="PROSITE" id="PS51885">
    <property type="entry name" value="NEPRILYSIN"/>
    <property type="match status" value="1"/>
</dbReference>
<reference evidence="10" key="1">
    <citation type="journal article" date="2023" name="PLoS Negl. Trop. Dis.">
        <title>A genome sequence for Biomphalaria pfeifferi, the major vector snail for the human-infecting parasite Schistosoma mansoni.</title>
        <authorList>
            <person name="Bu L."/>
            <person name="Lu L."/>
            <person name="Laidemitt M.R."/>
            <person name="Zhang S.M."/>
            <person name="Mutuku M."/>
            <person name="Mkoji G."/>
            <person name="Steinauer M."/>
            <person name="Loker E.S."/>
        </authorList>
    </citation>
    <scope>NUCLEOTIDE SEQUENCE</scope>
    <source>
        <strain evidence="10">KasaAsao</strain>
    </source>
</reference>
<organism evidence="10 11">
    <name type="scientific">Biomphalaria pfeifferi</name>
    <name type="common">Bloodfluke planorb</name>
    <name type="synonym">Freshwater snail</name>
    <dbReference type="NCBI Taxonomy" id="112525"/>
    <lineage>
        <taxon>Eukaryota</taxon>
        <taxon>Metazoa</taxon>
        <taxon>Spiralia</taxon>
        <taxon>Lophotrochozoa</taxon>
        <taxon>Mollusca</taxon>
        <taxon>Gastropoda</taxon>
        <taxon>Heterobranchia</taxon>
        <taxon>Euthyneura</taxon>
        <taxon>Panpulmonata</taxon>
        <taxon>Hygrophila</taxon>
        <taxon>Lymnaeoidea</taxon>
        <taxon>Planorbidae</taxon>
        <taxon>Biomphalaria</taxon>
    </lineage>
</organism>
<evidence type="ECO:0000313" key="10">
    <source>
        <dbReference type="EMBL" id="KAK0056541.1"/>
    </source>
</evidence>
<keyword evidence="4" id="KW-0378">Hydrolase</keyword>
<dbReference type="CDD" id="cd08662">
    <property type="entry name" value="M13"/>
    <property type="match status" value="1"/>
</dbReference>
<dbReference type="Gene3D" id="1.10.1380.10">
    <property type="entry name" value="Neutral endopeptidase , domain2"/>
    <property type="match status" value="2"/>
</dbReference>
<dbReference type="GO" id="GO:0005886">
    <property type="term" value="C:plasma membrane"/>
    <property type="evidence" value="ECO:0007669"/>
    <property type="project" value="TreeGrafter"/>
</dbReference>
<evidence type="ECO:0000256" key="3">
    <source>
        <dbReference type="ARBA" id="ARBA00022723"/>
    </source>
</evidence>
<dbReference type="PANTHER" id="PTHR11733">
    <property type="entry name" value="ZINC METALLOPROTEASE FAMILY M13 NEPRILYSIN-RELATED"/>
    <property type="match status" value="1"/>
</dbReference>
<feature type="chain" id="PRO_5042218000" evidence="7">
    <location>
        <begin position="19"/>
        <end position="814"/>
    </location>
</feature>
<evidence type="ECO:0000259" key="8">
    <source>
        <dbReference type="Pfam" id="PF01431"/>
    </source>
</evidence>
<reference evidence="10" key="2">
    <citation type="submission" date="2023-04" db="EMBL/GenBank/DDBJ databases">
        <authorList>
            <person name="Bu L."/>
            <person name="Lu L."/>
            <person name="Laidemitt M.R."/>
            <person name="Zhang S.M."/>
            <person name="Mutuku M."/>
            <person name="Mkoji G."/>
            <person name="Steinauer M."/>
            <person name="Loker E.S."/>
        </authorList>
    </citation>
    <scope>NUCLEOTIDE SEQUENCE</scope>
    <source>
        <strain evidence="10">KasaAsao</strain>
        <tissue evidence="10">Whole Snail</tissue>
    </source>
</reference>
<gene>
    <name evidence="10" type="ORF">Bpfe_014037</name>
</gene>
<keyword evidence="3" id="KW-0479">Metal-binding</keyword>
<dbReference type="EMBL" id="JASAOG010000061">
    <property type="protein sequence ID" value="KAK0056541.1"/>
    <property type="molecule type" value="Genomic_DNA"/>
</dbReference>
<comment type="cofactor">
    <cofactor evidence="1">
        <name>Zn(2+)</name>
        <dbReference type="ChEBI" id="CHEBI:29105"/>
    </cofactor>
</comment>
<keyword evidence="5" id="KW-0862">Zinc</keyword>
<name>A0AAD8FAP1_BIOPF</name>
<evidence type="ECO:0000256" key="2">
    <source>
        <dbReference type="ARBA" id="ARBA00022670"/>
    </source>
</evidence>
<feature type="non-terminal residue" evidence="10">
    <location>
        <position position="814"/>
    </location>
</feature>
<keyword evidence="6" id="KW-0482">Metalloprotease</keyword>
<dbReference type="AlphaFoldDB" id="A0AAD8FAP1"/>